<evidence type="ECO:0008006" key="3">
    <source>
        <dbReference type="Google" id="ProtNLM"/>
    </source>
</evidence>
<organism evidence="1 2">
    <name type="scientific">Heterodera schachtii</name>
    <name type="common">Sugarbeet cyst nematode worm</name>
    <name type="synonym">Tylenchus schachtii</name>
    <dbReference type="NCBI Taxonomy" id="97005"/>
    <lineage>
        <taxon>Eukaryota</taxon>
        <taxon>Metazoa</taxon>
        <taxon>Ecdysozoa</taxon>
        <taxon>Nematoda</taxon>
        <taxon>Chromadorea</taxon>
        <taxon>Rhabditida</taxon>
        <taxon>Tylenchina</taxon>
        <taxon>Tylenchomorpha</taxon>
        <taxon>Tylenchoidea</taxon>
        <taxon>Heteroderidae</taxon>
        <taxon>Heteroderinae</taxon>
        <taxon>Heterodera</taxon>
    </lineage>
</organism>
<keyword evidence="2" id="KW-1185">Reference proteome</keyword>
<dbReference type="GO" id="GO:0016791">
    <property type="term" value="F:phosphatase activity"/>
    <property type="evidence" value="ECO:0007669"/>
    <property type="project" value="UniProtKB-ARBA"/>
</dbReference>
<sequence>MCRRRKCRAANVGAANVFAASVCAACVALTGRRKCQRLKSKNIVVVSHCGLIATIHELLTGEEVSCGQATVSKFVQYAENKNTNAHDDDDDTVDVLKQYHLEYSSDSSHLTEHSNLRPF</sequence>
<accession>A0ABD2KMP9</accession>
<gene>
    <name evidence="1" type="ORF">niasHS_000879</name>
</gene>
<name>A0ABD2KMP9_HETSC</name>
<protein>
    <recommendedName>
        <fullName evidence="3">Phosphoglycerate mutase</fullName>
    </recommendedName>
</protein>
<dbReference type="AlphaFoldDB" id="A0ABD2KMP9"/>
<comment type="caution">
    <text evidence="1">The sequence shown here is derived from an EMBL/GenBank/DDBJ whole genome shotgun (WGS) entry which is preliminary data.</text>
</comment>
<reference evidence="1 2" key="1">
    <citation type="submission" date="2024-10" db="EMBL/GenBank/DDBJ databases">
        <authorList>
            <person name="Kim D."/>
        </authorList>
    </citation>
    <scope>NUCLEOTIDE SEQUENCE [LARGE SCALE GENOMIC DNA]</scope>
    <source>
        <strain evidence="1">Taebaek</strain>
    </source>
</reference>
<evidence type="ECO:0000313" key="2">
    <source>
        <dbReference type="Proteomes" id="UP001620645"/>
    </source>
</evidence>
<dbReference type="Gene3D" id="3.40.50.1240">
    <property type="entry name" value="Phosphoglycerate mutase-like"/>
    <property type="match status" value="1"/>
</dbReference>
<evidence type="ECO:0000313" key="1">
    <source>
        <dbReference type="EMBL" id="KAL3103885.1"/>
    </source>
</evidence>
<dbReference type="InterPro" id="IPR029033">
    <property type="entry name" value="His_PPase_superfam"/>
</dbReference>
<dbReference type="EMBL" id="JBICCN010000009">
    <property type="protein sequence ID" value="KAL3103885.1"/>
    <property type="molecule type" value="Genomic_DNA"/>
</dbReference>
<dbReference type="Proteomes" id="UP001620645">
    <property type="component" value="Unassembled WGS sequence"/>
</dbReference>
<proteinExistence type="predicted"/>